<evidence type="ECO:0000256" key="4">
    <source>
        <dbReference type="ARBA" id="ARBA00023125"/>
    </source>
</evidence>
<dbReference type="EMBL" id="CM029053">
    <property type="protein sequence ID" value="KAG2553232.1"/>
    <property type="molecule type" value="Genomic_DNA"/>
</dbReference>
<dbReference type="Gene3D" id="1.10.10.60">
    <property type="entry name" value="Homeodomain-like"/>
    <property type="match status" value="1"/>
</dbReference>
<organism evidence="9 10">
    <name type="scientific">Panicum virgatum</name>
    <name type="common">Blackwell switchgrass</name>
    <dbReference type="NCBI Taxonomy" id="38727"/>
    <lineage>
        <taxon>Eukaryota</taxon>
        <taxon>Viridiplantae</taxon>
        <taxon>Streptophyta</taxon>
        <taxon>Embryophyta</taxon>
        <taxon>Tracheophyta</taxon>
        <taxon>Spermatophyta</taxon>
        <taxon>Magnoliopsida</taxon>
        <taxon>Liliopsida</taxon>
        <taxon>Poales</taxon>
        <taxon>Poaceae</taxon>
        <taxon>PACMAD clade</taxon>
        <taxon>Panicoideae</taxon>
        <taxon>Panicodae</taxon>
        <taxon>Paniceae</taxon>
        <taxon>Panicinae</taxon>
        <taxon>Panicum</taxon>
        <taxon>Panicum sect. Hiantes</taxon>
    </lineage>
</organism>
<proteinExistence type="predicted"/>
<evidence type="ECO:0000259" key="8">
    <source>
        <dbReference type="PROSITE" id="PS50090"/>
    </source>
</evidence>
<dbReference type="InterPro" id="IPR001005">
    <property type="entry name" value="SANT/Myb"/>
</dbReference>
<evidence type="ECO:0000256" key="3">
    <source>
        <dbReference type="ARBA" id="ARBA00023015"/>
    </source>
</evidence>
<dbReference type="OrthoDB" id="691673at2759"/>
<comment type="subcellular location">
    <subcellularLocation>
        <location evidence="1">Nucleus</location>
    </subcellularLocation>
</comment>
<gene>
    <name evidence="9" type="ORF">PVAP13_9KG508600</name>
</gene>
<evidence type="ECO:0000256" key="1">
    <source>
        <dbReference type="ARBA" id="ARBA00004123"/>
    </source>
</evidence>
<evidence type="ECO:0000313" key="9">
    <source>
        <dbReference type="EMBL" id="KAG2553232.1"/>
    </source>
</evidence>
<dbReference type="Proteomes" id="UP000823388">
    <property type="component" value="Chromosome 9K"/>
</dbReference>
<evidence type="ECO:0000256" key="2">
    <source>
        <dbReference type="ARBA" id="ARBA00022553"/>
    </source>
</evidence>
<feature type="region of interest" description="Disordered" evidence="7">
    <location>
        <begin position="151"/>
        <end position="170"/>
    </location>
</feature>
<reference evidence="9" key="1">
    <citation type="submission" date="2020-05" db="EMBL/GenBank/DDBJ databases">
        <title>WGS assembly of Panicum virgatum.</title>
        <authorList>
            <person name="Lovell J.T."/>
            <person name="Jenkins J."/>
            <person name="Shu S."/>
            <person name="Juenger T.E."/>
            <person name="Schmutz J."/>
        </authorList>
    </citation>
    <scope>NUCLEOTIDE SEQUENCE</scope>
    <source>
        <strain evidence="9">AP13</strain>
    </source>
</reference>
<evidence type="ECO:0000313" key="10">
    <source>
        <dbReference type="Proteomes" id="UP000823388"/>
    </source>
</evidence>
<dbReference type="CDD" id="cd12203">
    <property type="entry name" value="GT1"/>
    <property type="match status" value="1"/>
</dbReference>
<dbReference type="Pfam" id="PF13837">
    <property type="entry name" value="Myb_DNA-bind_4"/>
    <property type="match status" value="1"/>
</dbReference>
<keyword evidence="5" id="KW-0804">Transcription</keyword>
<dbReference type="GO" id="GO:0003677">
    <property type="term" value="F:DNA binding"/>
    <property type="evidence" value="ECO:0007669"/>
    <property type="project" value="UniProtKB-KW"/>
</dbReference>
<keyword evidence="6" id="KW-0539">Nucleus</keyword>
<dbReference type="PROSITE" id="PS50090">
    <property type="entry name" value="MYB_LIKE"/>
    <property type="match status" value="1"/>
</dbReference>
<evidence type="ECO:0000256" key="7">
    <source>
        <dbReference type="SAM" id="MobiDB-lite"/>
    </source>
</evidence>
<dbReference type="AlphaFoldDB" id="A0A8T0NZ09"/>
<name>A0A8T0NZ09_PANVG</name>
<dbReference type="FunFam" id="1.10.10.60:FF:000162">
    <property type="entry name" value="trihelix transcription factor GT-1"/>
    <property type="match status" value="1"/>
</dbReference>
<keyword evidence="4" id="KW-0238">DNA-binding</keyword>
<dbReference type="PANTHER" id="PTHR21654">
    <property type="entry name" value="FI21293P1"/>
    <property type="match status" value="1"/>
</dbReference>
<dbReference type="InterPro" id="IPR044822">
    <property type="entry name" value="Myb_DNA-bind_4"/>
</dbReference>
<feature type="domain" description="Myb-like" evidence="8">
    <location>
        <begin position="41"/>
        <end position="105"/>
    </location>
</feature>
<feature type="region of interest" description="Disordered" evidence="7">
    <location>
        <begin position="1"/>
        <end position="44"/>
    </location>
</feature>
<dbReference type="GO" id="GO:0005634">
    <property type="term" value="C:nucleus"/>
    <property type="evidence" value="ECO:0007669"/>
    <property type="project" value="UniProtKB-SubCell"/>
</dbReference>
<dbReference type="PANTHER" id="PTHR21654:SF84">
    <property type="entry name" value="SI:DKEY-66I24.7"/>
    <property type="match status" value="1"/>
</dbReference>
<feature type="compositionally biased region" description="Low complexity" evidence="7">
    <location>
        <begin position="30"/>
        <end position="41"/>
    </location>
</feature>
<keyword evidence="10" id="KW-1185">Reference proteome</keyword>
<dbReference type="InterPro" id="IPR058943">
    <property type="entry name" value="GT-1/4_C"/>
</dbReference>
<dbReference type="GO" id="GO:0006355">
    <property type="term" value="P:regulation of DNA-templated transcription"/>
    <property type="evidence" value="ECO:0007669"/>
    <property type="project" value="UniProtKB-ARBA"/>
</dbReference>
<protein>
    <recommendedName>
        <fullName evidence="8">Myb-like domain-containing protein</fullName>
    </recommendedName>
</protein>
<keyword evidence="2" id="KW-0597">Phosphoprotein</keyword>
<sequence length="451" mass="48894">MLLSGPPAAPTPPLLLPESSGEDGGHDSSSRAAAAAAAGSAPKRRAETWVRDETLCLIALRREMDAHFNTSKSNKHLWEAISARMRDQGFDRSPTMCTDKWRNLLKEFKKARSHARHNAGGGGGGAGGSGNAKMAYYKEIDDLLKRRGKESGSGGCVASGSGAGKSPTSNSKIESYLQFTTDNGFEDANIPFGPVEANGRSILSIDDRLEDVRHPLPLTAADAVATNGVNPWNWRDTSTNEAASQVDEGALGEGLLPPADLAAGSSSLAIITNLGPGSARSRHFLELSTKRRVPDFARSGQHTARSSGGGDNQGTFGGRVILVKWGDYTKRIGIDGTPEAIKEAIKSAFGLRTRRAFWLEDEDEVVRTLDRDMPIGAYTLHLDDGVTIKLCNANRMQTPEDKTFYTEEDFRDFLARRGWTFLREYGGYRNVESLDDLRRGAIYQGMRSLGD</sequence>
<accession>A0A8T0NZ09</accession>
<comment type="caution">
    <text evidence="9">The sequence shown here is derived from an EMBL/GenBank/DDBJ whole genome shotgun (WGS) entry which is preliminary data.</text>
</comment>
<feature type="compositionally biased region" description="Gly residues" evidence="7">
    <location>
        <begin position="151"/>
        <end position="163"/>
    </location>
</feature>
<dbReference type="SMART" id="SM00717">
    <property type="entry name" value="SANT"/>
    <property type="match status" value="1"/>
</dbReference>
<keyword evidence="3" id="KW-0805">Transcription regulation</keyword>
<evidence type="ECO:0000256" key="6">
    <source>
        <dbReference type="ARBA" id="ARBA00023242"/>
    </source>
</evidence>
<evidence type="ECO:0000256" key="5">
    <source>
        <dbReference type="ARBA" id="ARBA00023163"/>
    </source>
</evidence>
<dbReference type="Pfam" id="PF26214">
    <property type="entry name" value="Ubiquitin_GT-1"/>
    <property type="match status" value="2"/>
</dbReference>